<dbReference type="AlphaFoldDB" id="A0A2I1GLB6"/>
<organism evidence="1 2">
    <name type="scientific">Rhizophagus irregularis</name>
    <dbReference type="NCBI Taxonomy" id="588596"/>
    <lineage>
        <taxon>Eukaryota</taxon>
        <taxon>Fungi</taxon>
        <taxon>Fungi incertae sedis</taxon>
        <taxon>Mucoromycota</taxon>
        <taxon>Glomeromycotina</taxon>
        <taxon>Glomeromycetes</taxon>
        <taxon>Glomerales</taxon>
        <taxon>Glomeraceae</taxon>
        <taxon>Rhizophagus</taxon>
    </lineage>
</organism>
<evidence type="ECO:0000313" key="2">
    <source>
        <dbReference type="Proteomes" id="UP000234323"/>
    </source>
</evidence>
<accession>A0A2I1GLB6</accession>
<dbReference type="EMBL" id="LLXI01000538">
    <property type="protein sequence ID" value="PKY47354.1"/>
    <property type="molecule type" value="Genomic_DNA"/>
</dbReference>
<protein>
    <submittedName>
        <fullName evidence="1">Uncharacterized protein</fullName>
    </submittedName>
</protein>
<reference evidence="1 2" key="1">
    <citation type="submission" date="2015-10" db="EMBL/GenBank/DDBJ databases">
        <title>Genome analyses suggest a sexual origin of heterokaryosis in a supposedly ancient asexual fungus.</title>
        <authorList>
            <person name="Ropars J."/>
            <person name="Sedzielewska K."/>
            <person name="Noel J."/>
            <person name="Charron P."/>
            <person name="Farinelli L."/>
            <person name="Marton T."/>
            <person name="Kruger M."/>
            <person name="Pelin A."/>
            <person name="Brachmann A."/>
            <person name="Corradi N."/>
        </authorList>
    </citation>
    <scope>NUCLEOTIDE SEQUENCE [LARGE SCALE GENOMIC DNA]</scope>
    <source>
        <strain evidence="1 2">A4</strain>
    </source>
</reference>
<keyword evidence="2" id="KW-1185">Reference proteome</keyword>
<evidence type="ECO:0000313" key="1">
    <source>
        <dbReference type="EMBL" id="PKY47354.1"/>
    </source>
</evidence>
<comment type="caution">
    <text evidence="1">The sequence shown here is derived from an EMBL/GenBank/DDBJ whole genome shotgun (WGS) entry which is preliminary data.</text>
</comment>
<gene>
    <name evidence="1" type="ORF">RhiirA4_421326</name>
</gene>
<dbReference type="Proteomes" id="UP000234323">
    <property type="component" value="Unassembled WGS sequence"/>
</dbReference>
<sequence>MAGKWVVWVGTWELCGWCGMGVWECGLGVRVGVGVRVGSVGVWECGRVGWECGSVGWECGSVGVWVGSVRVGVRVGSVEVWECGLGVRDFSLLDILLGPFSLRLSLGLSSLSRSSLY</sequence>
<name>A0A2I1GLB6_9GLOM</name>
<proteinExistence type="predicted"/>